<dbReference type="AlphaFoldDB" id="A0A842HA48"/>
<dbReference type="InterPro" id="IPR000073">
    <property type="entry name" value="AB_hydrolase_1"/>
</dbReference>
<name>A0A842HA48_9BACT</name>
<dbReference type="EMBL" id="JACHVB010000012">
    <property type="protein sequence ID" value="MBC2593185.1"/>
    <property type="molecule type" value="Genomic_DNA"/>
</dbReference>
<sequence length="291" mass="33269">MKNIPDWRALYPFESHWLETPAGRVHYVDEGAGEETVVFVHGNPTWSFFYRNLILGLRDKFRCVAIDHLGMGLSDKPQDFSYRLADRIEHLDTLIRTLGLKQFHLVVHDWGGAIGIGAALRHLDKLGRIQIMNTAAFRSAHMPWQIGCCRLPLLGEVFVRGFNGFAGSATSMAVEKKLPPAVKAGYLHPHRNWHDRVAVARFVQDIPMNPAHPSYVTLLGIEECLPELASHPMQIVWGMKDFCFNKEFLDEWQRRFPQAHVHRLENAGHYLLEDEPEQTLELTRAFLTALS</sequence>
<reference evidence="2 3" key="1">
    <citation type="submission" date="2020-07" db="EMBL/GenBank/DDBJ databases">
        <authorList>
            <person name="Feng X."/>
        </authorList>
    </citation>
    <scope>NUCLEOTIDE SEQUENCE [LARGE SCALE GENOMIC DNA]</scope>
    <source>
        <strain evidence="2 3">JCM31066</strain>
    </source>
</reference>
<accession>A0A842HA48</accession>
<dbReference type="Pfam" id="PF00561">
    <property type="entry name" value="Abhydrolase_1"/>
    <property type="match status" value="1"/>
</dbReference>
<dbReference type="PRINTS" id="PR00412">
    <property type="entry name" value="EPOXHYDRLASE"/>
</dbReference>
<protein>
    <submittedName>
        <fullName evidence="2">Alpha/beta fold hydrolase</fullName>
    </submittedName>
</protein>
<keyword evidence="3" id="KW-1185">Reference proteome</keyword>
<dbReference type="PANTHER" id="PTHR43798">
    <property type="entry name" value="MONOACYLGLYCEROL LIPASE"/>
    <property type="match status" value="1"/>
</dbReference>
<dbReference type="GO" id="GO:0016787">
    <property type="term" value="F:hydrolase activity"/>
    <property type="evidence" value="ECO:0007669"/>
    <property type="project" value="UniProtKB-KW"/>
</dbReference>
<evidence type="ECO:0000313" key="3">
    <source>
        <dbReference type="Proteomes" id="UP000546464"/>
    </source>
</evidence>
<feature type="domain" description="AB hydrolase-1" evidence="1">
    <location>
        <begin position="36"/>
        <end position="276"/>
    </location>
</feature>
<evidence type="ECO:0000259" key="1">
    <source>
        <dbReference type="Pfam" id="PF00561"/>
    </source>
</evidence>
<dbReference type="RefSeq" id="WP_185674177.1">
    <property type="nucleotide sequence ID" value="NZ_JACHVB010000012.1"/>
</dbReference>
<dbReference type="Proteomes" id="UP000546464">
    <property type="component" value="Unassembled WGS sequence"/>
</dbReference>
<keyword evidence="2" id="KW-0378">Hydrolase</keyword>
<comment type="caution">
    <text evidence="2">The sequence shown here is derived from an EMBL/GenBank/DDBJ whole genome shotgun (WGS) entry which is preliminary data.</text>
</comment>
<dbReference type="InterPro" id="IPR000639">
    <property type="entry name" value="Epox_hydrolase-like"/>
</dbReference>
<dbReference type="GO" id="GO:0016020">
    <property type="term" value="C:membrane"/>
    <property type="evidence" value="ECO:0007669"/>
    <property type="project" value="TreeGrafter"/>
</dbReference>
<gene>
    <name evidence="2" type="ORF">H5P28_02820</name>
</gene>
<dbReference type="InterPro" id="IPR029058">
    <property type="entry name" value="AB_hydrolase_fold"/>
</dbReference>
<dbReference type="SUPFAM" id="SSF53474">
    <property type="entry name" value="alpha/beta-Hydrolases"/>
    <property type="match status" value="1"/>
</dbReference>
<organism evidence="2 3">
    <name type="scientific">Ruficoccus amylovorans</name>
    <dbReference type="NCBI Taxonomy" id="1804625"/>
    <lineage>
        <taxon>Bacteria</taxon>
        <taxon>Pseudomonadati</taxon>
        <taxon>Verrucomicrobiota</taxon>
        <taxon>Opitutia</taxon>
        <taxon>Puniceicoccales</taxon>
        <taxon>Cerasicoccaceae</taxon>
        <taxon>Ruficoccus</taxon>
    </lineage>
</organism>
<proteinExistence type="predicted"/>
<evidence type="ECO:0000313" key="2">
    <source>
        <dbReference type="EMBL" id="MBC2593185.1"/>
    </source>
</evidence>
<dbReference type="Gene3D" id="3.40.50.1820">
    <property type="entry name" value="alpha/beta hydrolase"/>
    <property type="match status" value="1"/>
</dbReference>
<dbReference type="InterPro" id="IPR050266">
    <property type="entry name" value="AB_hydrolase_sf"/>
</dbReference>
<dbReference type="PANTHER" id="PTHR43798:SF24">
    <property type="entry name" value="CIS-3-ALKYL-4-ALKYLOXETAN-2-ONE DECARBOXYLASE"/>
    <property type="match status" value="1"/>
</dbReference>